<protein>
    <submittedName>
        <fullName evidence="7">ALBINO3-like protein 2</fullName>
    </submittedName>
</protein>
<dbReference type="GO" id="GO:0005743">
    <property type="term" value="C:mitochondrial inner membrane"/>
    <property type="evidence" value="ECO:0007669"/>
    <property type="project" value="TreeGrafter"/>
</dbReference>
<dbReference type="OrthoDB" id="2148490at2759"/>
<evidence type="ECO:0000256" key="3">
    <source>
        <dbReference type="ARBA" id="ARBA00022692"/>
    </source>
</evidence>
<evidence type="ECO:0000313" key="7">
    <source>
        <dbReference type="EMBL" id="KAF3323745.1"/>
    </source>
</evidence>
<feature type="transmembrane region" description="Helical" evidence="6">
    <location>
        <begin position="204"/>
        <end position="225"/>
    </location>
</feature>
<evidence type="ECO:0000256" key="4">
    <source>
        <dbReference type="ARBA" id="ARBA00022989"/>
    </source>
</evidence>
<dbReference type="InterPro" id="IPR011990">
    <property type="entry name" value="TPR-like_helical_dom_sf"/>
</dbReference>
<comment type="caution">
    <text evidence="7">The sequence shown here is derived from an EMBL/GenBank/DDBJ whole genome shotgun (WGS) entry which is preliminary data.</text>
</comment>
<reference evidence="7" key="1">
    <citation type="submission" date="2020-01" db="EMBL/GenBank/DDBJ databases">
        <title>Genome sequence of Kobresia littledalei, the first chromosome-level genome in the family Cyperaceae.</title>
        <authorList>
            <person name="Qu G."/>
        </authorList>
    </citation>
    <scope>NUCLEOTIDE SEQUENCE</scope>
    <source>
        <strain evidence="7">C.B.Clarke</strain>
        <tissue evidence="7">Leaf</tissue>
    </source>
</reference>
<evidence type="ECO:0000256" key="1">
    <source>
        <dbReference type="ARBA" id="ARBA00004141"/>
    </source>
</evidence>
<dbReference type="PANTHER" id="PTHR12428">
    <property type="entry name" value="OXA1"/>
    <property type="match status" value="1"/>
</dbReference>
<dbReference type="GO" id="GO:0032977">
    <property type="term" value="F:membrane insertase activity"/>
    <property type="evidence" value="ECO:0007669"/>
    <property type="project" value="InterPro"/>
</dbReference>
<name>A0A833VFA1_9POAL</name>
<dbReference type="PANTHER" id="PTHR12428:SF65">
    <property type="entry name" value="CYTOCHROME C OXIDASE ASSEMBLY PROTEIN COX18, MITOCHONDRIAL"/>
    <property type="match status" value="1"/>
</dbReference>
<dbReference type="AlphaFoldDB" id="A0A833VFA1"/>
<dbReference type="EMBL" id="SWLB01000023">
    <property type="protein sequence ID" value="KAF3323745.1"/>
    <property type="molecule type" value="Genomic_DNA"/>
</dbReference>
<evidence type="ECO:0000256" key="5">
    <source>
        <dbReference type="ARBA" id="ARBA00023136"/>
    </source>
</evidence>
<keyword evidence="5 6" id="KW-0472">Membrane</keyword>
<dbReference type="Gene3D" id="1.25.40.10">
    <property type="entry name" value="Tetratricopeptide repeat domain"/>
    <property type="match status" value="1"/>
</dbReference>
<keyword evidence="8" id="KW-1185">Reference proteome</keyword>
<dbReference type="PROSITE" id="PS50007">
    <property type="entry name" value="PIPLC_X_DOMAIN"/>
    <property type="match status" value="1"/>
</dbReference>
<dbReference type="CDD" id="cd20069">
    <property type="entry name" value="5TM_Oxa1-like"/>
    <property type="match status" value="1"/>
</dbReference>
<proteinExistence type="inferred from homology"/>
<feature type="transmembrane region" description="Helical" evidence="6">
    <location>
        <begin position="296"/>
        <end position="320"/>
    </location>
</feature>
<dbReference type="GO" id="GO:0032979">
    <property type="term" value="P:protein insertion into mitochondrial inner membrane from matrix"/>
    <property type="evidence" value="ECO:0007669"/>
    <property type="project" value="TreeGrafter"/>
</dbReference>
<comment type="similarity">
    <text evidence="2">Belongs to the OXA1/ALB3/YidC (TC 2.A.9.2) family.</text>
</comment>
<comment type="subcellular location">
    <subcellularLocation>
        <location evidence="1">Membrane</location>
        <topology evidence="1">Multi-pass membrane protein</topology>
    </subcellularLocation>
</comment>
<evidence type="ECO:0000256" key="2">
    <source>
        <dbReference type="ARBA" id="ARBA00010583"/>
    </source>
</evidence>
<sequence>MGIAGRLLRHLRPRHFLSPLSVASISKPPQFSPVQPDLPSSPLPDDLFVCGVSSRSFSWFSNSSNSSNSGDNELRPYRSSEIIEPDVEPDTSTMETTQMENGIGSDVATESSIWDYPVELVTGFLDGYHDLTGFPWWIIISSSTVAMRFSLLPILWLQMKKVSRLAQLFPLLPPPFPPPFSGRSWSKQYLLFEKKRKKLRCPSFFWNFSYLTVQLPTFLLCMSSIRTMCLNHHSGLESGGALWFQNLTSTPHGVMGCIFPFMIAGLHYANIQLSFESVQLDKLRGIYGLMLKYYKRYLDILSIPFFVVGLLIPQGSLVYWTTNGLFTLFQNLALRNEHVRVKLGIPNIKSQRAKFTSSSENAAHSLIAMDREVMESLSHDQLLDISLDEMTVGKIDSSLRFLEVTLEKDPDSVKALVAMSKIMFTKMQFEEAIKYVERALSKMQEDDPFLVLALYIAGLSYKSLGNKAAAINHLKRVPNLSVPEKFMEKACYYHALVLLGSYLFEEGKASEAIIHLRVAATYDPGVEGFVKECEEAMEQVKASSSEEAMEEDKKSVE</sequence>
<organism evidence="7 8">
    <name type="scientific">Carex littledalei</name>
    <dbReference type="NCBI Taxonomy" id="544730"/>
    <lineage>
        <taxon>Eukaryota</taxon>
        <taxon>Viridiplantae</taxon>
        <taxon>Streptophyta</taxon>
        <taxon>Embryophyta</taxon>
        <taxon>Tracheophyta</taxon>
        <taxon>Spermatophyta</taxon>
        <taxon>Magnoliopsida</taxon>
        <taxon>Liliopsida</taxon>
        <taxon>Poales</taxon>
        <taxon>Cyperaceae</taxon>
        <taxon>Cyperoideae</taxon>
        <taxon>Cariceae</taxon>
        <taxon>Carex</taxon>
        <taxon>Carex subgen. Euthyceras</taxon>
    </lineage>
</organism>
<dbReference type="Proteomes" id="UP000623129">
    <property type="component" value="Unassembled WGS sequence"/>
</dbReference>
<evidence type="ECO:0000313" key="8">
    <source>
        <dbReference type="Proteomes" id="UP000623129"/>
    </source>
</evidence>
<feature type="transmembrane region" description="Helical" evidence="6">
    <location>
        <begin position="134"/>
        <end position="157"/>
    </location>
</feature>
<dbReference type="SUPFAM" id="SSF48452">
    <property type="entry name" value="TPR-like"/>
    <property type="match status" value="1"/>
</dbReference>
<keyword evidence="3 6" id="KW-0812">Transmembrane</keyword>
<keyword evidence="4 6" id="KW-1133">Transmembrane helix</keyword>
<accession>A0A833VFA1</accession>
<dbReference type="InterPro" id="IPR001708">
    <property type="entry name" value="YidC/ALB3/OXA1/COX18"/>
</dbReference>
<evidence type="ECO:0000256" key="6">
    <source>
        <dbReference type="SAM" id="Phobius"/>
    </source>
</evidence>
<gene>
    <name evidence="7" type="ORF">FCM35_KLT12476</name>
</gene>